<proteinExistence type="predicted"/>
<name>A0AA40GCT3_9HYME</name>
<evidence type="ECO:0000313" key="2">
    <source>
        <dbReference type="EMBL" id="KAK1134975.1"/>
    </source>
</evidence>
<keyword evidence="3" id="KW-1185">Reference proteome</keyword>
<protein>
    <submittedName>
        <fullName evidence="2">Uncharacterized protein</fullName>
    </submittedName>
</protein>
<gene>
    <name evidence="2" type="ORF">K0M31_007740</name>
</gene>
<dbReference type="EMBL" id="JAHYIQ010000002">
    <property type="protein sequence ID" value="KAK1134975.1"/>
    <property type="molecule type" value="Genomic_DNA"/>
</dbReference>
<evidence type="ECO:0000313" key="3">
    <source>
        <dbReference type="Proteomes" id="UP001177670"/>
    </source>
</evidence>
<dbReference type="AlphaFoldDB" id="A0AA40GCT3"/>
<dbReference type="Proteomes" id="UP001177670">
    <property type="component" value="Unassembled WGS sequence"/>
</dbReference>
<sequence>MRKKWHNSSNQTGPEIVQDEINTSCLCMTAGSRDVEDHLEKWSTVAASRSSLFSQARGHSIALHPSIKSNDSRDRTRRSQDSNTSGEPIAKNEARREEHRMVVFSEWKVGKRSLIIWSGDI</sequence>
<evidence type="ECO:0000256" key="1">
    <source>
        <dbReference type="SAM" id="MobiDB-lite"/>
    </source>
</evidence>
<reference evidence="2" key="1">
    <citation type="submission" date="2021-10" db="EMBL/GenBank/DDBJ databases">
        <title>Melipona bicolor Genome sequencing and assembly.</title>
        <authorList>
            <person name="Araujo N.S."/>
            <person name="Arias M.C."/>
        </authorList>
    </citation>
    <scope>NUCLEOTIDE SEQUENCE</scope>
    <source>
        <strain evidence="2">USP_2M_L1-L4_2017</strain>
        <tissue evidence="2">Whole body</tissue>
    </source>
</reference>
<feature type="region of interest" description="Disordered" evidence="1">
    <location>
        <begin position="1"/>
        <end position="20"/>
    </location>
</feature>
<feature type="compositionally biased region" description="Basic and acidic residues" evidence="1">
    <location>
        <begin position="70"/>
        <end position="80"/>
    </location>
</feature>
<feature type="region of interest" description="Disordered" evidence="1">
    <location>
        <begin position="54"/>
        <end position="97"/>
    </location>
</feature>
<comment type="caution">
    <text evidence="2">The sequence shown here is derived from an EMBL/GenBank/DDBJ whole genome shotgun (WGS) entry which is preliminary data.</text>
</comment>
<organism evidence="2 3">
    <name type="scientific">Melipona bicolor</name>
    <dbReference type="NCBI Taxonomy" id="60889"/>
    <lineage>
        <taxon>Eukaryota</taxon>
        <taxon>Metazoa</taxon>
        <taxon>Ecdysozoa</taxon>
        <taxon>Arthropoda</taxon>
        <taxon>Hexapoda</taxon>
        <taxon>Insecta</taxon>
        <taxon>Pterygota</taxon>
        <taxon>Neoptera</taxon>
        <taxon>Endopterygota</taxon>
        <taxon>Hymenoptera</taxon>
        <taxon>Apocrita</taxon>
        <taxon>Aculeata</taxon>
        <taxon>Apoidea</taxon>
        <taxon>Anthophila</taxon>
        <taxon>Apidae</taxon>
        <taxon>Melipona</taxon>
    </lineage>
</organism>
<accession>A0AA40GCT3</accession>